<keyword evidence="1" id="KW-0732">Signal</keyword>
<sequence>MKIAITTFTTLLFATLMLTTPVYSQVQNEADISSSEMRNMLDSNQIPVHRATNTEGSPYLFEDFYEGIVSLENGYSTRPLQIRYNTHTQSIDFMSGNLAFNVSGEQIESFEFTANEKVHQFKKGFDLRGISEDDFVEVVSEGEATFVVRHNTNFFEDAASYGQATQQDRYVTDEVFYLKVGNDDFNRIRRPNQRRVMRNFDRFEDELEQFADQQNLDFSNRLDIARLVDYYNSLAE</sequence>
<dbReference type="RefSeq" id="WP_101074102.1">
    <property type="nucleotide sequence ID" value="NZ_PISP01000005.1"/>
</dbReference>
<gene>
    <name evidence="2" type="ORF">CWD77_13450</name>
</gene>
<name>A0A2N0VF77_9BACT</name>
<feature type="chain" id="PRO_5014961929" description="YARHG domain-containing protein" evidence="1">
    <location>
        <begin position="25"/>
        <end position="236"/>
    </location>
</feature>
<accession>A0A2N0VF77</accession>
<evidence type="ECO:0000256" key="1">
    <source>
        <dbReference type="SAM" id="SignalP"/>
    </source>
</evidence>
<dbReference type="AlphaFoldDB" id="A0A2N0VF77"/>
<protein>
    <recommendedName>
        <fullName evidence="4">YARHG domain-containing protein</fullName>
    </recommendedName>
</protein>
<dbReference type="Proteomes" id="UP000233398">
    <property type="component" value="Unassembled WGS sequence"/>
</dbReference>
<evidence type="ECO:0008006" key="4">
    <source>
        <dbReference type="Google" id="ProtNLM"/>
    </source>
</evidence>
<evidence type="ECO:0000313" key="3">
    <source>
        <dbReference type="Proteomes" id="UP000233398"/>
    </source>
</evidence>
<organism evidence="2 3">
    <name type="scientific">Rhodohalobacter barkolensis</name>
    <dbReference type="NCBI Taxonomy" id="2053187"/>
    <lineage>
        <taxon>Bacteria</taxon>
        <taxon>Pseudomonadati</taxon>
        <taxon>Balneolota</taxon>
        <taxon>Balneolia</taxon>
        <taxon>Balneolales</taxon>
        <taxon>Balneolaceae</taxon>
        <taxon>Rhodohalobacter</taxon>
    </lineage>
</organism>
<comment type="caution">
    <text evidence="2">The sequence shown here is derived from an EMBL/GenBank/DDBJ whole genome shotgun (WGS) entry which is preliminary data.</text>
</comment>
<dbReference type="EMBL" id="PISP01000005">
    <property type="protein sequence ID" value="PKD42851.1"/>
    <property type="molecule type" value="Genomic_DNA"/>
</dbReference>
<feature type="signal peptide" evidence="1">
    <location>
        <begin position="1"/>
        <end position="24"/>
    </location>
</feature>
<dbReference type="OrthoDB" id="1523968at2"/>
<reference evidence="2 3" key="1">
    <citation type="submission" date="2017-11" db="EMBL/GenBank/DDBJ databases">
        <title>Rhodohalobacter 15182 sp. nov., isolated from a salt lake.</title>
        <authorList>
            <person name="Han S."/>
        </authorList>
    </citation>
    <scope>NUCLEOTIDE SEQUENCE [LARGE SCALE GENOMIC DNA]</scope>
    <source>
        <strain evidence="2 3">15182</strain>
    </source>
</reference>
<keyword evidence="3" id="KW-1185">Reference proteome</keyword>
<evidence type="ECO:0000313" key="2">
    <source>
        <dbReference type="EMBL" id="PKD42851.1"/>
    </source>
</evidence>
<proteinExistence type="predicted"/>